<name>A0A5A7Q5X9_STRAF</name>
<protein>
    <submittedName>
        <fullName evidence="1">Helicase</fullName>
    </submittedName>
</protein>
<dbReference type="AlphaFoldDB" id="A0A5A7Q5X9"/>
<keyword evidence="1" id="KW-0347">Helicase</keyword>
<evidence type="ECO:0000313" key="2">
    <source>
        <dbReference type="Proteomes" id="UP000325081"/>
    </source>
</evidence>
<dbReference type="EMBL" id="BKCP01005849">
    <property type="protein sequence ID" value="GER40366.1"/>
    <property type="molecule type" value="Genomic_DNA"/>
</dbReference>
<keyword evidence="2" id="KW-1185">Reference proteome</keyword>
<reference evidence="2" key="1">
    <citation type="journal article" date="2019" name="Curr. Biol.">
        <title>Genome Sequence of Striga asiatica Provides Insight into the Evolution of Plant Parasitism.</title>
        <authorList>
            <person name="Yoshida S."/>
            <person name="Kim S."/>
            <person name="Wafula E.K."/>
            <person name="Tanskanen J."/>
            <person name="Kim Y.M."/>
            <person name="Honaas L."/>
            <person name="Yang Z."/>
            <person name="Spallek T."/>
            <person name="Conn C.E."/>
            <person name="Ichihashi Y."/>
            <person name="Cheong K."/>
            <person name="Cui S."/>
            <person name="Der J.P."/>
            <person name="Gundlach H."/>
            <person name="Jiao Y."/>
            <person name="Hori C."/>
            <person name="Ishida J.K."/>
            <person name="Kasahara H."/>
            <person name="Kiba T."/>
            <person name="Kim M.S."/>
            <person name="Koo N."/>
            <person name="Laohavisit A."/>
            <person name="Lee Y.H."/>
            <person name="Lumba S."/>
            <person name="McCourt P."/>
            <person name="Mortimer J.C."/>
            <person name="Mutuku J.M."/>
            <person name="Nomura T."/>
            <person name="Sasaki-Sekimoto Y."/>
            <person name="Seto Y."/>
            <person name="Wang Y."/>
            <person name="Wakatake T."/>
            <person name="Sakakibara H."/>
            <person name="Demura T."/>
            <person name="Yamaguchi S."/>
            <person name="Yoneyama K."/>
            <person name="Manabe R.I."/>
            <person name="Nelson D.C."/>
            <person name="Schulman A.H."/>
            <person name="Timko M.P."/>
            <person name="dePamphilis C.W."/>
            <person name="Choi D."/>
            <person name="Shirasu K."/>
        </authorList>
    </citation>
    <scope>NUCLEOTIDE SEQUENCE [LARGE SCALE GENOMIC DNA]</scope>
    <source>
        <strain evidence="2">cv. UVA1</strain>
    </source>
</reference>
<gene>
    <name evidence="1" type="ORF">STAS_17036</name>
</gene>
<keyword evidence="1" id="KW-0067">ATP-binding</keyword>
<evidence type="ECO:0000313" key="1">
    <source>
        <dbReference type="EMBL" id="GER40366.1"/>
    </source>
</evidence>
<accession>A0A5A7Q5X9</accession>
<keyword evidence="1" id="KW-0378">Hydrolase</keyword>
<dbReference type="GO" id="GO:0004386">
    <property type="term" value="F:helicase activity"/>
    <property type="evidence" value="ECO:0007669"/>
    <property type="project" value="UniProtKB-KW"/>
</dbReference>
<comment type="caution">
    <text evidence="1">The sequence shown here is derived from an EMBL/GenBank/DDBJ whole genome shotgun (WGS) entry which is preliminary data.</text>
</comment>
<keyword evidence="1" id="KW-0547">Nucleotide-binding</keyword>
<proteinExistence type="predicted"/>
<sequence>MPARSSTLALDRTMAVLLGNVWERARRVCSGGVREETRRWSSVHRESSWSASAVSMSRIREAWVSVEPLRWRAASMEPNGRTMPVGTLNEAGTPFEDGVKLTPVVDACNLGNIFEEKL</sequence>
<organism evidence="1 2">
    <name type="scientific">Striga asiatica</name>
    <name type="common">Asiatic witchweed</name>
    <name type="synonym">Buchnera asiatica</name>
    <dbReference type="NCBI Taxonomy" id="4170"/>
    <lineage>
        <taxon>Eukaryota</taxon>
        <taxon>Viridiplantae</taxon>
        <taxon>Streptophyta</taxon>
        <taxon>Embryophyta</taxon>
        <taxon>Tracheophyta</taxon>
        <taxon>Spermatophyta</taxon>
        <taxon>Magnoliopsida</taxon>
        <taxon>eudicotyledons</taxon>
        <taxon>Gunneridae</taxon>
        <taxon>Pentapetalae</taxon>
        <taxon>asterids</taxon>
        <taxon>lamiids</taxon>
        <taxon>Lamiales</taxon>
        <taxon>Orobanchaceae</taxon>
        <taxon>Buchnereae</taxon>
        <taxon>Striga</taxon>
    </lineage>
</organism>
<dbReference type="Proteomes" id="UP000325081">
    <property type="component" value="Unassembled WGS sequence"/>
</dbReference>